<dbReference type="InterPro" id="IPR039421">
    <property type="entry name" value="Type_1_exporter"/>
</dbReference>
<reference evidence="1" key="1">
    <citation type="submission" date="2022-06" db="EMBL/GenBank/DDBJ databases">
        <authorList>
            <person name="Holder M.E."/>
            <person name="Ajami N.J."/>
            <person name="Petrosino J.F."/>
        </authorList>
    </citation>
    <scope>NUCLEOTIDE SEQUENCE</scope>
    <source>
        <strain evidence="1">RMA 8861</strain>
    </source>
</reference>
<dbReference type="PANTHER" id="PTHR24221:SF503">
    <property type="entry name" value="MITOCHONDRIAL POTASSIUM CHANNEL ATP-BINDING SUBUNIT"/>
    <property type="match status" value="1"/>
</dbReference>
<name>A0ABY5AZA0_CLOSE</name>
<accession>A0ABY5AZA0</accession>
<evidence type="ECO:0008006" key="3">
    <source>
        <dbReference type="Google" id="ProtNLM"/>
    </source>
</evidence>
<dbReference type="SUPFAM" id="SSF52540">
    <property type="entry name" value="P-loop containing nucleoside triphosphate hydrolases"/>
    <property type="match status" value="1"/>
</dbReference>
<dbReference type="GeneID" id="303562182"/>
<dbReference type="RefSeq" id="WP_162925969.1">
    <property type="nucleotide sequence ID" value="NZ_CP023671.1"/>
</dbReference>
<dbReference type="Proteomes" id="UP001055437">
    <property type="component" value="Chromosome"/>
</dbReference>
<dbReference type="InterPro" id="IPR027417">
    <property type="entry name" value="P-loop_NTPase"/>
</dbReference>
<gene>
    <name evidence="1" type="ORF">NH397_15325</name>
</gene>
<evidence type="ECO:0000313" key="1">
    <source>
        <dbReference type="EMBL" id="USS00805.1"/>
    </source>
</evidence>
<protein>
    <recommendedName>
        <fullName evidence="3">ABC transporter ATP-binding protein</fullName>
    </recommendedName>
</protein>
<sequence length="58" mass="6864">MIMLIIGHRLSTMRVCDIIYVMDKGKIVEEGTHESLIEKKGYYYKFYISKVGFLKFNL</sequence>
<dbReference type="PANTHER" id="PTHR24221">
    <property type="entry name" value="ATP-BINDING CASSETTE SUB-FAMILY B"/>
    <property type="match status" value="1"/>
</dbReference>
<dbReference type="EMBL" id="CP099799">
    <property type="protein sequence ID" value="USS00805.1"/>
    <property type="molecule type" value="Genomic_DNA"/>
</dbReference>
<evidence type="ECO:0000313" key="2">
    <source>
        <dbReference type="Proteomes" id="UP001055437"/>
    </source>
</evidence>
<keyword evidence="2" id="KW-1185">Reference proteome</keyword>
<proteinExistence type="predicted"/>
<dbReference type="Gene3D" id="3.40.50.300">
    <property type="entry name" value="P-loop containing nucleotide triphosphate hydrolases"/>
    <property type="match status" value="1"/>
</dbReference>
<organism evidence="1 2">
    <name type="scientific">Clostridium septicum</name>
    <dbReference type="NCBI Taxonomy" id="1504"/>
    <lineage>
        <taxon>Bacteria</taxon>
        <taxon>Bacillati</taxon>
        <taxon>Bacillota</taxon>
        <taxon>Clostridia</taxon>
        <taxon>Eubacteriales</taxon>
        <taxon>Clostridiaceae</taxon>
        <taxon>Clostridium</taxon>
    </lineage>
</organism>